<gene>
    <name evidence="2" type="ORF">SAMN04487969_107155</name>
</gene>
<keyword evidence="1" id="KW-1133">Transmembrane helix</keyword>
<reference evidence="3" key="1">
    <citation type="submission" date="2016-10" db="EMBL/GenBank/DDBJ databases">
        <authorList>
            <person name="Varghese N."/>
            <person name="Submissions S."/>
        </authorList>
    </citation>
    <scope>NUCLEOTIDE SEQUENCE [LARGE SCALE GENOMIC DNA]</scope>
    <source>
        <strain evidence="3">CGMCC 1.10223</strain>
    </source>
</reference>
<feature type="transmembrane region" description="Helical" evidence="1">
    <location>
        <begin position="23"/>
        <end position="50"/>
    </location>
</feature>
<feature type="transmembrane region" description="Helical" evidence="1">
    <location>
        <begin position="179"/>
        <end position="198"/>
    </location>
</feature>
<evidence type="ECO:0000313" key="2">
    <source>
        <dbReference type="EMBL" id="SFE82597.1"/>
    </source>
</evidence>
<dbReference type="EMBL" id="FONN01000007">
    <property type="protein sequence ID" value="SFE82597.1"/>
    <property type="molecule type" value="Genomic_DNA"/>
</dbReference>
<proteinExistence type="predicted"/>
<dbReference type="AlphaFoldDB" id="A0A1I2DQ53"/>
<dbReference type="InterPro" id="IPR018710">
    <property type="entry name" value="DUF2232"/>
</dbReference>
<protein>
    <submittedName>
        <fullName evidence="2">Uncharacterized conserved protein YybS, DUF2232 family</fullName>
    </submittedName>
</protein>
<keyword evidence="3" id="KW-1185">Reference proteome</keyword>
<accession>A0A1I2DQ53</accession>
<dbReference type="RefSeq" id="WP_231594307.1">
    <property type="nucleotide sequence ID" value="NZ_FONN01000007.1"/>
</dbReference>
<organism evidence="2 3">
    <name type="scientific">Paenibacillus algorifonticola</name>
    <dbReference type="NCBI Taxonomy" id="684063"/>
    <lineage>
        <taxon>Bacteria</taxon>
        <taxon>Bacillati</taxon>
        <taxon>Bacillota</taxon>
        <taxon>Bacilli</taxon>
        <taxon>Bacillales</taxon>
        <taxon>Paenibacillaceae</taxon>
        <taxon>Paenibacillus</taxon>
    </lineage>
</organism>
<name>A0A1I2DQ53_9BACL</name>
<keyword evidence="1" id="KW-0812">Transmembrane</keyword>
<dbReference type="PANTHER" id="PTHR41324">
    <property type="entry name" value="MEMBRANE PROTEIN-RELATED"/>
    <property type="match status" value="1"/>
</dbReference>
<sequence length="316" mass="35478">MAARFTNIHVQEVNGLKTGMKSVLWSAAALLLLLSIAVPVLNILTILFLMVPYVVLYTALPARGFILHMLPVWVLSFLILGTPALIIGLFFLVPSIVMGHMFKKQLPAHKVLSRTVITLLVLFLMEFAAFEVILDLSLISEMSNFVRSVFNDPQLQPLLPVEWSDEYTEMLIQMMLNTIPLAVISVSFFYAVVTQYISRRVLKSSGIEVPRMPLAKDWMLPRVLVIYYVIVYILSLFVSPDSKSFIGVAVLNLLPLLRLAFAIQAVGFFFYLAHERKWNPAIPVLIAIPVLLFSPLSLIGVLDAAFPIRKSFTKKS</sequence>
<feature type="transmembrane region" description="Helical" evidence="1">
    <location>
        <begin position="111"/>
        <end position="134"/>
    </location>
</feature>
<evidence type="ECO:0000256" key="1">
    <source>
        <dbReference type="SAM" id="Phobius"/>
    </source>
</evidence>
<feature type="transmembrane region" description="Helical" evidence="1">
    <location>
        <begin position="284"/>
        <end position="306"/>
    </location>
</feature>
<keyword evidence="1" id="KW-0472">Membrane</keyword>
<dbReference type="Proteomes" id="UP000183410">
    <property type="component" value="Unassembled WGS sequence"/>
</dbReference>
<dbReference type="Pfam" id="PF09991">
    <property type="entry name" value="DUF2232"/>
    <property type="match status" value="1"/>
</dbReference>
<feature type="transmembrane region" description="Helical" evidence="1">
    <location>
        <begin position="219"/>
        <end position="239"/>
    </location>
</feature>
<feature type="transmembrane region" description="Helical" evidence="1">
    <location>
        <begin position="245"/>
        <end position="272"/>
    </location>
</feature>
<evidence type="ECO:0000313" key="3">
    <source>
        <dbReference type="Proteomes" id="UP000183410"/>
    </source>
</evidence>
<feature type="transmembrane region" description="Helical" evidence="1">
    <location>
        <begin position="70"/>
        <end position="99"/>
    </location>
</feature>
<dbReference type="PANTHER" id="PTHR41324:SF1">
    <property type="entry name" value="DUF2232 DOMAIN-CONTAINING PROTEIN"/>
    <property type="match status" value="1"/>
</dbReference>